<organism evidence="1 2">
    <name type="scientific">Archangium gephyra</name>
    <dbReference type="NCBI Taxonomy" id="48"/>
    <lineage>
        <taxon>Bacteria</taxon>
        <taxon>Pseudomonadati</taxon>
        <taxon>Myxococcota</taxon>
        <taxon>Myxococcia</taxon>
        <taxon>Myxococcales</taxon>
        <taxon>Cystobacterineae</taxon>
        <taxon>Archangiaceae</taxon>
        <taxon>Archangium</taxon>
    </lineage>
</organism>
<name>A0AAC8Q646_9BACT</name>
<dbReference type="KEGG" id="age:AA314_03429"/>
<gene>
    <name evidence="1" type="ORF">AA314_03429</name>
</gene>
<dbReference type="Proteomes" id="UP000035579">
    <property type="component" value="Chromosome"/>
</dbReference>
<dbReference type="AlphaFoldDB" id="A0AAC8Q646"/>
<evidence type="ECO:0000313" key="2">
    <source>
        <dbReference type="Proteomes" id="UP000035579"/>
    </source>
</evidence>
<protein>
    <submittedName>
        <fullName evidence="1">Uncharacterized protein</fullName>
    </submittedName>
</protein>
<proteinExistence type="predicted"/>
<evidence type="ECO:0000313" key="1">
    <source>
        <dbReference type="EMBL" id="AKJ01803.1"/>
    </source>
</evidence>
<dbReference type="EMBL" id="CP011509">
    <property type="protein sequence ID" value="AKJ01803.1"/>
    <property type="molecule type" value="Genomic_DNA"/>
</dbReference>
<accession>A0AAC8Q646</accession>
<reference evidence="1 2" key="1">
    <citation type="submission" date="2015-05" db="EMBL/GenBank/DDBJ databases">
        <title>Genome assembly of Archangium gephyra DSM 2261.</title>
        <authorList>
            <person name="Sharma G."/>
            <person name="Subramanian S."/>
        </authorList>
    </citation>
    <scope>NUCLEOTIDE SEQUENCE [LARGE SCALE GENOMIC DNA]</scope>
    <source>
        <strain evidence="1 2">DSM 2261</strain>
    </source>
</reference>
<sequence length="47" mass="5290">MHGTPCLNPRKLVPGADLHHPFSGLRECGHGYRPLIQPVSVCLWRNE</sequence>